<reference evidence="9 10" key="1">
    <citation type="submission" date="2014-04" db="EMBL/GenBank/DDBJ databases">
        <authorList>
            <consortium name="DOE Joint Genome Institute"/>
            <person name="Kuo A."/>
            <person name="Kohler A."/>
            <person name="Costa M.D."/>
            <person name="Nagy L.G."/>
            <person name="Floudas D."/>
            <person name="Copeland A."/>
            <person name="Barry K.W."/>
            <person name="Cichocki N."/>
            <person name="Veneault-Fourrey C."/>
            <person name="LaButti K."/>
            <person name="Lindquist E.A."/>
            <person name="Lipzen A."/>
            <person name="Lundell T."/>
            <person name="Morin E."/>
            <person name="Murat C."/>
            <person name="Sun H."/>
            <person name="Tunlid A."/>
            <person name="Henrissat B."/>
            <person name="Grigoriev I.V."/>
            <person name="Hibbett D.S."/>
            <person name="Martin F."/>
            <person name="Nordberg H.P."/>
            <person name="Cantor M.N."/>
            <person name="Hua S.X."/>
        </authorList>
    </citation>
    <scope>NUCLEOTIDE SEQUENCE [LARGE SCALE GENOMIC DNA]</scope>
    <source>
        <strain evidence="9 10">441</strain>
    </source>
</reference>
<comment type="subcellular location">
    <subcellularLocation>
        <location evidence="1 6">Membrane</location>
        <topology evidence="1 6">Multi-pass membrane protein</topology>
    </subcellularLocation>
</comment>
<feature type="non-terminal residue" evidence="9">
    <location>
        <position position="1"/>
    </location>
</feature>
<dbReference type="HOGENOM" id="CLU_946550_0_0_1"/>
<feature type="domain" description="Membrane insertase YidC/Oxa/ALB C-terminal" evidence="8">
    <location>
        <begin position="70"/>
        <end position="260"/>
    </location>
</feature>
<evidence type="ECO:0000256" key="3">
    <source>
        <dbReference type="ARBA" id="ARBA00022692"/>
    </source>
</evidence>
<evidence type="ECO:0000256" key="7">
    <source>
        <dbReference type="SAM" id="Phobius"/>
    </source>
</evidence>
<dbReference type="PANTHER" id="PTHR12428:SF65">
    <property type="entry name" value="CYTOCHROME C OXIDASE ASSEMBLY PROTEIN COX18, MITOCHONDRIAL"/>
    <property type="match status" value="1"/>
</dbReference>
<keyword evidence="10" id="KW-1185">Reference proteome</keyword>
<comment type="similarity">
    <text evidence="2 6">Belongs to the OXA1/ALB3/YidC family.</text>
</comment>
<evidence type="ECO:0000259" key="8">
    <source>
        <dbReference type="Pfam" id="PF02096"/>
    </source>
</evidence>
<dbReference type="Pfam" id="PF02096">
    <property type="entry name" value="60KD_IMP"/>
    <property type="match status" value="1"/>
</dbReference>
<dbReference type="GO" id="GO:0032979">
    <property type="term" value="P:protein insertion into mitochondrial inner membrane from matrix"/>
    <property type="evidence" value="ECO:0007669"/>
    <property type="project" value="TreeGrafter"/>
</dbReference>
<evidence type="ECO:0000256" key="1">
    <source>
        <dbReference type="ARBA" id="ARBA00004141"/>
    </source>
</evidence>
<dbReference type="OrthoDB" id="2436667at2759"/>
<evidence type="ECO:0000256" key="5">
    <source>
        <dbReference type="ARBA" id="ARBA00023136"/>
    </source>
</evidence>
<dbReference type="Proteomes" id="UP000054018">
    <property type="component" value="Unassembled WGS sequence"/>
</dbReference>
<evidence type="ECO:0000313" key="10">
    <source>
        <dbReference type="Proteomes" id="UP000054018"/>
    </source>
</evidence>
<dbReference type="GO" id="GO:0033617">
    <property type="term" value="P:mitochondrial respiratory chain complex IV assembly"/>
    <property type="evidence" value="ECO:0007669"/>
    <property type="project" value="TreeGrafter"/>
</dbReference>
<dbReference type="STRING" id="765257.A0A0D0A7J5"/>
<evidence type="ECO:0000256" key="2">
    <source>
        <dbReference type="ARBA" id="ARBA00009877"/>
    </source>
</evidence>
<dbReference type="InterPro" id="IPR001708">
    <property type="entry name" value="YidC/ALB3/OXA1/COX18"/>
</dbReference>
<keyword evidence="4 7" id="KW-1133">Transmembrane helix</keyword>
<gene>
    <name evidence="9" type="ORF">PISMIDRAFT_87184</name>
</gene>
<dbReference type="InterPro" id="IPR028055">
    <property type="entry name" value="YidC/Oxa/ALB_C"/>
</dbReference>
<feature type="transmembrane region" description="Helical" evidence="7">
    <location>
        <begin position="25"/>
        <end position="47"/>
    </location>
</feature>
<sequence length="292" mass="33062">SLDTLAEGFLDLATALPIPPSWPPYSTTIILCTVLSRLALTVPFSIWAKRRQWRAEEVVMPIMRSMAPKVARSVSEEMTRERVHGTKEQIRAIHSKRVKEILSKQRKLLFAEHQCQPAATMLIPPVTQLPVFVGLSILFSRLSQAPTPFDSESFLTLSTLTHVDPMGALPIALGFITLANVESSRWFMTDAQLKREEQVQQWKAQRVTRGETVLEPQKIVKSSLRLVSVGRILIASMVPGSVVLYWVTSAAFGLLQTWMLDYWEFRRKRKLEAYPSQITLGEILGHGHRYVV</sequence>
<dbReference type="PANTHER" id="PTHR12428">
    <property type="entry name" value="OXA1"/>
    <property type="match status" value="1"/>
</dbReference>
<proteinExistence type="inferred from homology"/>
<dbReference type="AlphaFoldDB" id="A0A0D0A7J5"/>
<feature type="transmembrane region" description="Helical" evidence="7">
    <location>
        <begin position="232"/>
        <end position="255"/>
    </location>
</feature>
<organism evidence="9 10">
    <name type="scientific">Pisolithus microcarpus 441</name>
    <dbReference type="NCBI Taxonomy" id="765257"/>
    <lineage>
        <taxon>Eukaryota</taxon>
        <taxon>Fungi</taxon>
        <taxon>Dikarya</taxon>
        <taxon>Basidiomycota</taxon>
        <taxon>Agaricomycotina</taxon>
        <taxon>Agaricomycetes</taxon>
        <taxon>Agaricomycetidae</taxon>
        <taxon>Boletales</taxon>
        <taxon>Sclerodermatineae</taxon>
        <taxon>Pisolithaceae</taxon>
        <taxon>Pisolithus</taxon>
    </lineage>
</organism>
<dbReference type="EMBL" id="KN833686">
    <property type="protein sequence ID" value="KIK30447.1"/>
    <property type="molecule type" value="Genomic_DNA"/>
</dbReference>
<evidence type="ECO:0000313" key="9">
    <source>
        <dbReference type="EMBL" id="KIK30447.1"/>
    </source>
</evidence>
<keyword evidence="5 7" id="KW-0472">Membrane</keyword>
<reference evidence="10" key="2">
    <citation type="submission" date="2015-01" db="EMBL/GenBank/DDBJ databases">
        <title>Evolutionary Origins and Diversification of the Mycorrhizal Mutualists.</title>
        <authorList>
            <consortium name="DOE Joint Genome Institute"/>
            <consortium name="Mycorrhizal Genomics Consortium"/>
            <person name="Kohler A."/>
            <person name="Kuo A."/>
            <person name="Nagy L.G."/>
            <person name="Floudas D."/>
            <person name="Copeland A."/>
            <person name="Barry K.W."/>
            <person name="Cichocki N."/>
            <person name="Veneault-Fourrey C."/>
            <person name="LaButti K."/>
            <person name="Lindquist E.A."/>
            <person name="Lipzen A."/>
            <person name="Lundell T."/>
            <person name="Morin E."/>
            <person name="Murat C."/>
            <person name="Riley R."/>
            <person name="Ohm R."/>
            <person name="Sun H."/>
            <person name="Tunlid A."/>
            <person name="Henrissat B."/>
            <person name="Grigoriev I.V."/>
            <person name="Hibbett D.S."/>
            <person name="Martin F."/>
        </authorList>
    </citation>
    <scope>NUCLEOTIDE SEQUENCE [LARGE SCALE GENOMIC DNA]</scope>
    <source>
        <strain evidence="10">441</strain>
    </source>
</reference>
<evidence type="ECO:0000256" key="4">
    <source>
        <dbReference type="ARBA" id="ARBA00022989"/>
    </source>
</evidence>
<accession>A0A0D0A7J5</accession>
<name>A0A0D0A7J5_9AGAM</name>
<dbReference type="GO" id="GO:0032977">
    <property type="term" value="F:membrane insertase activity"/>
    <property type="evidence" value="ECO:0007669"/>
    <property type="project" value="InterPro"/>
</dbReference>
<dbReference type="GO" id="GO:0005743">
    <property type="term" value="C:mitochondrial inner membrane"/>
    <property type="evidence" value="ECO:0007669"/>
    <property type="project" value="TreeGrafter"/>
</dbReference>
<evidence type="ECO:0000256" key="6">
    <source>
        <dbReference type="RuleBase" id="RU003945"/>
    </source>
</evidence>
<keyword evidence="3 6" id="KW-0812">Transmembrane</keyword>
<protein>
    <recommendedName>
        <fullName evidence="8">Membrane insertase YidC/Oxa/ALB C-terminal domain-containing protein</fullName>
    </recommendedName>
</protein>